<evidence type="ECO:0000313" key="2">
    <source>
        <dbReference type="Proteomes" id="UP000242381"/>
    </source>
</evidence>
<gene>
    <name evidence="1" type="ORF">BCV71DRAFT_275914</name>
</gene>
<dbReference type="AlphaFoldDB" id="A0A1X0RRF3"/>
<dbReference type="EMBL" id="KV921469">
    <property type="protein sequence ID" value="ORE14491.1"/>
    <property type="molecule type" value="Genomic_DNA"/>
</dbReference>
<protein>
    <submittedName>
        <fullName evidence="1">Uncharacterized protein</fullName>
    </submittedName>
</protein>
<name>A0A1X0RRF3_RHIZD</name>
<reference evidence="1 2" key="1">
    <citation type="journal article" date="2016" name="Proc. Natl. Acad. Sci. U.S.A.">
        <title>Lipid metabolic changes in an early divergent fungus govern the establishment of a mutualistic symbiosis with endobacteria.</title>
        <authorList>
            <person name="Lastovetsky O.A."/>
            <person name="Gaspar M.L."/>
            <person name="Mondo S.J."/>
            <person name="LaButti K.M."/>
            <person name="Sandor L."/>
            <person name="Grigoriev I.V."/>
            <person name="Henry S.A."/>
            <person name="Pawlowska T.E."/>
        </authorList>
    </citation>
    <scope>NUCLEOTIDE SEQUENCE [LARGE SCALE GENOMIC DNA]</scope>
    <source>
        <strain evidence="1 2">ATCC 11559</strain>
    </source>
</reference>
<proteinExistence type="predicted"/>
<accession>A0A1X0RRF3</accession>
<dbReference type="Proteomes" id="UP000242381">
    <property type="component" value="Unassembled WGS sequence"/>
</dbReference>
<sequence length="95" mass="11108">MHEFRKNCVTDHPACSMIIYTEDDAYLKNDVFTKEELQEIAEKDPIDFTTPIPKPLADYMNKYKIILLNFVPCRQKLNTRKKKIIICQEITTLAG</sequence>
<evidence type="ECO:0000313" key="1">
    <source>
        <dbReference type="EMBL" id="ORE14491.1"/>
    </source>
</evidence>
<organism evidence="1 2">
    <name type="scientific">Rhizopus microsporus</name>
    <dbReference type="NCBI Taxonomy" id="58291"/>
    <lineage>
        <taxon>Eukaryota</taxon>
        <taxon>Fungi</taxon>
        <taxon>Fungi incertae sedis</taxon>
        <taxon>Mucoromycota</taxon>
        <taxon>Mucoromycotina</taxon>
        <taxon>Mucoromycetes</taxon>
        <taxon>Mucorales</taxon>
        <taxon>Mucorineae</taxon>
        <taxon>Rhizopodaceae</taxon>
        <taxon>Rhizopus</taxon>
    </lineage>
</organism>